<dbReference type="EMBL" id="BMFL01000007">
    <property type="protein sequence ID" value="GGE95768.1"/>
    <property type="molecule type" value="Genomic_DNA"/>
</dbReference>
<evidence type="ECO:0000313" key="4">
    <source>
        <dbReference type="EMBL" id="SHL49559.1"/>
    </source>
</evidence>
<dbReference type="EMBL" id="FRBH01000010">
    <property type="protein sequence ID" value="SHL49559.1"/>
    <property type="molecule type" value="Genomic_DNA"/>
</dbReference>
<evidence type="ECO:0000313" key="3">
    <source>
        <dbReference type="EMBL" id="GGE95768.1"/>
    </source>
</evidence>
<dbReference type="Proteomes" id="UP000650994">
    <property type="component" value="Unassembled WGS sequence"/>
</dbReference>
<accession>A0A1M7B4J6</accession>
<feature type="signal peptide" evidence="2">
    <location>
        <begin position="1"/>
        <end position="28"/>
    </location>
</feature>
<protein>
    <recommendedName>
        <fullName evidence="7">Lipoprotein</fullName>
    </recommendedName>
</protein>
<reference evidence="6" key="4">
    <citation type="journal article" date="2019" name="Int. J. Syst. Evol. Microbiol.">
        <title>The Global Catalogue of Microorganisms (GCM) 10K type strain sequencing project: providing services to taxonomists for standard genome sequencing and annotation.</title>
        <authorList>
            <consortium name="The Broad Institute Genomics Platform"/>
            <consortium name="The Broad Institute Genome Sequencing Center for Infectious Disease"/>
            <person name="Wu L."/>
            <person name="Ma J."/>
        </authorList>
    </citation>
    <scope>NUCLEOTIDE SEQUENCE [LARGE SCALE GENOMIC DNA]</scope>
    <source>
        <strain evidence="6">CGMCC 1.12707</strain>
    </source>
</reference>
<reference evidence="3" key="5">
    <citation type="submission" date="2024-05" db="EMBL/GenBank/DDBJ databases">
        <authorList>
            <person name="Sun Q."/>
            <person name="Zhou Y."/>
        </authorList>
    </citation>
    <scope>NUCLEOTIDE SEQUENCE</scope>
    <source>
        <strain evidence="3">CGMCC 1.12707</strain>
    </source>
</reference>
<reference evidence="4" key="3">
    <citation type="submission" date="2016-11" db="EMBL/GenBank/DDBJ databases">
        <authorList>
            <person name="Jaros S."/>
            <person name="Januszkiewicz K."/>
            <person name="Wedrychowicz H."/>
        </authorList>
    </citation>
    <scope>NUCLEOTIDE SEQUENCE [LARGE SCALE GENOMIC DNA]</scope>
    <source>
        <strain evidence="4">DSM 27989</strain>
    </source>
</reference>
<reference evidence="5" key="2">
    <citation type="submission" date="2016-11" db="EMBL/GenBank/DDBJ databases">
        <authorList>
            <person name="Varghese N."/>
            <person name="Submissions S."/>
        </authorList>
    </citation>
    <scope>NUCLEOTIDE SEQUENCE [LARGE SCALE GENOMIC DNA]</scope>
    <source>
        <strain evidence="5">DSM 27989</strain>
    </source>
</reference>
<evidence type="ECO:0008006" key="7">
    <source>
        <dbReference type="Google" id="ProtNLM"/>
    </source>
</evidence>
<evidence type="ECO:0000256" key="2">
    <source>
        <dbReference type="SAM" id="SignalP"/>
    </source>
</evidence>
<dbReference type="Proteomes" id="UP000184120">
    <property type="component" value="Unassembled WGS sequence"/>
</dbReference>
<feature type="compositionally biased region" description="Basic and acidic residues" evidence="1">
    <location>
        <begin position="63"/>
        <end position="75"/>
    </location>
</feature>
<reference evidence="3" key="1">
    <citation type="journal article" date="2014" name="Int. J. Syst. Evol. Microbiol.">
        <title>Complete genome of a new Firmicutes species belonging to the dominant human colonic microbiota ('Ruminococcus bicirculans') reveals two chromosomes and a selective capacity to utilize plant glucans.</title>
        <authorList>
            <consortium name="NISC Comparative Sequencing Program"/>
            <person name="Wegmann U."/>
            <person name="Louis P."/>
            <person name="Goesmann A."/>
            <person name="Henrissat B."/>
            <person name="Duncan S.H."/>
            <person name="Flint H.J."/>
        </authorList>
    </citation>
    <scope>NUCLEOTIDE SEQUENCE</scope>
    <source>
        <strain evidence="3">CGMCC 1.12707</strain>
    </source>
</reference>
<sequence>MKMKMKMKKQVILSVSVICGLLLFSCNDDDLNNKQNEEIKTTTLSPRTYEQKKENFDSIQKTRTVDPDRHTPPQH</sequence>
<evidence type="ECO:0000313" key="6">
    <source>
        <dbReference type="Proteomes" id="UP000650994"/>
    </source>
</evidence>
<dbReference type="PROSITE" id="PS51257">
    <property type="entry name" value="PROKAR_LIPOPROTEIN"/>
    <property type="match status" value="1"/>
</dbReference>
<feature type="chain" id="PRO_5009923972" description="Lipoprotein" evidence="2">
    <location>
        <begin position="29"/>
        <end position="75"/>
    </location>
</feature>
<feature type="region of interest" description="Disordered" evidence="1">
    <location>
        <begin position="32"/>
        <end position="75"/>
    </location>
</feature>
<name>A0A1M7B4J6_9FLAO</name>
<proteinExistence type="predicted"/>
<organism evidence="4 5">
    <name type="scientific">Chishuiella changwenlii</name>
    <dbReference type="NCBI Taxonomy" id="1434701"/>
    <lineage>
        <taxon>Bacteria</taxon>
        <taxon>Pseudomonadati</taxon>
        <taxon>Bacteroidota</taxon>
        <taxon>Flavobacteriia</taxon>
        <taxon>Flavobacteriales</taxon>
        <taxon>Weeksellaceae</taxon>
        <taxon>Chishuiella</taxon>
    </lineage>
</organism>
<dbReference type="STRING" id="1434701.SAMN05443634_11034"/>
<evidence type="ECO:0000313" key="5">
    <source>
        <dbReference type="Proteomes" id="UP000184120"/>
    </source>
</evidence>
<keyword evidence="2" id="KW-0732">Signal</keyword>
<dbReference type="AlphaFoldDB" id="A0A1M7B4J6"/>
<evidence type="ECO:0000256" key="1">
    <source>
        <dbReference type="SAM" id="MobiDB-lite"/>
    </source>
</evidence>
<gene>
    <name evidence="3" type="ORF">GCM10010984_11570</name>
    <name evidence="4" type="ORF">SAMN05443634_11034</name>
</gene>
<keyword evidence="6" id="KW-1185">Reference proteome</keyword>